<feature type="domain" description="Acyclic terpene utilisation N-terminal" evidence="1">
    <location>
        <begin position="3"/>
        <end position="267"/>
    </location>
</feature>
<dbReference type="PANTHER" id="PTHR47708:SF2">
    <property type="entry name" value="SI:CH73-132F6.5"/>
    <property type="match status" value="1"/>
</dbReference>
<organism evidence="2">
    <name type="scientific">marine metagenome</name>
    <dbReference type="NCBI Taxonomy" id="408172"/>
    <lineage>
        <taxon>unclassified sequences</taxon>
        <taxon>metagenomes</taxon>
        <taxon>ecological metagenomes</taxon>
    </lineage>
</organism>
<accession>A0A382XMZ0</accession>
<evidence type="ECO:0000313" key="2">
    <source>
        <dbReference type="EMBL" id="SVD71678.1"/>
    </source>
</evidence>
<dbReference type="AlphaFoldDB" id="A0A382XMZ0"/>
<dbReference type="EMBL" id="UINC01168580">
    <property type="protein sequence ID" value="SVD71678.1"/>
    <property type="molecule type" value="Genomic_DNA"/>
</dbReference>
<gene>
    <name evidence="2" type="ORF">METZ01_LOCUS424532</name>
</gene>
<dbReference type="PANTHER" id="PTHR47708">
    <property type="match status" value="1"/>
</dbReference>
<feature type="non-terminal residue" evidence="2">
    <location>
        <position position="1"/>
    </location>
</feature>
<sequence length="270" mass="28443">TEVAAQGLQLKVACIEGDDLTERAGDFENEAEPDTGLAFPSKDSISSINAYLGAFPIAAALDAGADIVITGRCVDSAVTLGACVHSFGWKNSDLDRLAAGSLAGHILECGPQSTGGNFTDWRNSVNFAEIGYPVAELDPEGIAVITKPRGTGGLVSTATVGEQMLYEIGNPQSYILPDVICDFSQVSLIQSGVERVKVIGARGRSPTGSLKVLATYADGFRAGQLFTFNGKDAREKAAVFADAVLKRSRTVLKWMKAPKYTETSVEIFGG</sequence>
<evidence type="ECO:0000259" key="1">
    <source>
        <dbReference type="Pfam" id="PF07287"/>
    </source>
</evidence>
<reference evidence="2" key="1">
    <citation type="submission" date="2018-05" db="EMBL/GenBank/DDBJ databases">
        <authorList>
            <person name="Lanie J.A."/>
            <person name="Ng W.-L."/>
            <person name="Kazmierczak K.M."/>
            <person name="Andrzejewski T.M."/>
            <person name="Davidsen T.M."/>
            <person name="Wayne K.J."/>
            <person name="Tettelin H."/>
            <person name="Glass J.I."/>
            <person name="Rusch D."/>
            <person name="Podicherti R."/>
            <person name="Tsui H.-C.T."/>
            <person name="Winkler M.E."/>
        </authorList>
    </citation>
    <scope>NUCLEOTIDE SEQUENCE</scope>
</reference>
<proteinExistence type="predicted"/>
<feature type="non-terminal residue" evidence="2">
    <location>
        <position position="270"/>
    </location>
</feature>
<name>A0A382XMZ0_9ZZZZ</name>
<dbReference type="Pfam" id="PF07287">
    <property type="entry name" value="AtuA"/>
    <property type="match status" value="1"/>
</dbReference>
<protein>
    <recommendedName>
        <fullName evidence="1">Acyclic terpene utilisation N-terminal domain-containing protein</fullName>
    </recommendedName>
</protein>
<dbReference type="InterPro" id="IPR010839">
    <property type="entry name" value="AtuA_N"/>
</dbReference>